<dbReference type="Proteomes" id="UP000007091">
    <property type="component" value="Chromosome"/>
</dbReference>
<gene>
    <name evidence="1" type="ordered locus">HPB8_1330</name>
</gene>
<proteinExistence type="predicted"/>
<sequence length="33" mass="3661">MIVSHKAFLWGYEGLVLGLGRVISNTPLSPYEL</sequence>
<dbReference type="HOGENOM" id="CLU_3382223_0_0_7"/>
<dbReference type="EMBL" id="FN598874">
    <property type="protein sequence ID" value="CBI66887.1"/>
    <property type="molecule type" value="Genomic_DNA"/>
</dbReference>
<evidence type="ECO:0000313" key="1">
    <source>
        <dbReference type="EMBL" id="CBI66887.1"/>
    </source>
</evidence>
<name>D7FFD0_HELP3</name>
<accession>D7FFD0</accession>
<evidence type="ECO:0000313" key="2">
    <source>
        <dbReference type="Proteomes" id="UP000007091"/>
    </source>
</evidence>
<protein>
    <submittedName>
        <fullName evidence="1">Uncharacterized protein</fullName>
    </submittedName>
</protein>
<dbReference type="KEGG" id="hpl:HPB8_1330"/>
<organism evidence="1 2">
    <name type="scientific">Helicobacter pylori (strain B8)</name>
    <dbReference type="NCBI Taxonomy" id="693745"/>
    <lineage>
        <taxon>Bacteria</taxon>
        <taxon>Pseudomonadati</taxon>
        <taxon>Campylobacterota</taxon>
        <taxon>Epsilonproteobacteria</taxon>
        <taxon>Campylobacterales</taxon>
        <taxon>Helicobacteraceae</taxon>
        <taxon>Helicobacter</taxon>
    </lineage>
</organism>
<dbReference type="AlphaFoldDB" id="D7FFD0"/>
<reference evidence="1 2" key="1">
    <citation type="journal article" date="2010" name="BMC Genomics">
        <title>Sequencing, annotation, and comparative genome analysis of the gerbil-adapted Helicobacter pylori strain B8.</title>
        <authorList>
            <person name="Farnbacher M."/>
            <person name="Jahns T."/>
            <person name="Willrodt D."/>
            <person name="Daniel R."/>
            <person name="Haas R."/>
            <person name="Goesmann A."/>
            <person name="Kurtz S."/>
            <person name="Rieder G."/>
        </authorList>
    </citation>
    <scope>NUCLEOTIDE SEQUENCE [LARGE SCALE GENOMIC DNA]</scope>
    <source>
        <strain evidence="1 2">B8</strain>
    </source>
</reference>